<dbReference type="eggNOG" id="COG0446">
    <property type="taxonomic scope" value="Bacteria"/>
</dbReference>
<dbReference type="OrthoDB" id="9768666at2"/>
<accession>C6XNX8</accession>
<feature type="domain" description="Reductase C-terminal" evidence="6">
    <location>
        <begin position="316"/>
        <end position="399"/>
    </location>
</feature>
<keyword evidence="3" id="KW-0274">FAD</keyword>
<evidence type="ECO:0000259" key="6">
    <source>
        <dbReference type="Pfam" id="PF14759"/>
    </source>
</evidence>
<gene>
    <name evidence="7" type="ordered locus">Hbal_2481</name>
</gene>
<keyword evidence="4" id="KW-0560">Oxidoreductase</keyword>
<dbReference type="PRINTS" id="PR00411">
    <property type="entry name" value="PNDRDTASEI"/>
</dbReference>
<organism evidence="7 8">
    <name type="scientific">Hirschia baltica (strain ATCC 49814 / DSM 5838 / IFAM 1418)</name>
    <dbReference type="NCBI Taxonomy" id="582402"/>
    <lineage>
        <taxon>Bacteria</taxon>
        <taxon>Pseudomonadati</taxon>
        <taxon>Pseudomonadota</taxon>
        <taxon>Alphaproteobacteria</taxon>
        <taxon>Hyphomonadales</taxon>
        <taxon>Hyphomonadaceae</taxon>
        <taxon>Hirschia</taxon>
    </lineage>
</organism>
<evidence type="ECO:0000256" key="4">
    <source>
        <dbReference type="ARBA" id="ARBA00023002"/>
    </source>
</evidence>
<dbReference type="Gene3D" id="3.30.390.30">
    <property type="match status" value="1"/>
</dbReference>
<dbReference type="GO" id="GO:0005737">
    <property type="term" value="C:cytoplasm"/>
    <property type="evidence" value="ECO:0007669"/>
    <property type="project" value="TreeGrafter"/>
</dbReference>
<evidence type="ECO:0000256" key="3">
    <source>
        <dbReference type="ARBA" id="ARBA00022827"/>
    </source>
</evidence>
<evidence type="ECO:0000256" key="2">
    <source>
        <dbReference type="ARBA" id="ARBA00022630"/>
    </source>
</evidence>
<dbReference type="Gene3D" id="3.50.50.60">
    <property type="entry name" value="FAD/NAD(P)-binding domain"/>
    <property type="match status" value="2"/>
</dbReference>
<evidence type="ECO:0000313" key="8">
    <source>
        <dbReference type="Proteomes" id="UP000002745"/>
    </source>
</evidence>
<dbReference type="RefSeq" id="WP_015828308.1">
    <property type="nucleotide sequence ID" value="NC_012982.1"/>
</dbReference>
<comment type="cofactor">
    <cofactor evidence="1">
        <name>FAD</name>
        <dbReference type="ChEBI" id="CHEBI:57692"/>
    </cofactor>
</comment>
<sequence length="403" mass="44202">MSVVIIGAGHAGVNVAFSLRKRKYSKPIYVLGDEREIPYSRPPLSKSTLIAELPKPEFLYGEEAYKDKDILLHLDAAVSKIDLENNKVFVKGEAFSFDHLILATGAAPRTLNICGSKLDGVFSIKTFQDAQRFSEGITDAKRLLVIGAGYVGLEVAAALNREGVNVCVTEAGERCMARTASPELSNYVESLHTKNGIEFRFSAQVDEIIGENGHVSGARLKSGELIQTDAIIVAIGSEPNTDLAEDIGLEVDRGILTKNDTCTSISNVYAIGDCARAALDDNAAIRLESIHNAIETADICAANITQQELPIKETPWFWSDQLPYNLKMVGITSDKSERLIRYDMDKKSYAVFHFADGKLLAAETVDMPRAYMFARKVMRSELSVKRELVSSLDVDFKDLIVAS</sequence>
<dbReference type="PRINTS" id="PR00368">
    <property type="entry name" value="FADPNR"/>
</dbReference>
<dbReference type="Pfam" id="PF07992">
    <property type="entry name" value="Pyr_redox_2"/>
    <property type="match status" value="1"/>
</dbReference>
<dbReference type="HOGENOM" id="CLU_003291_4_0_5"/>
<evidence type="ECO:0000259" key="5">
    <source>
        <dbReference type="Pfam" id="PF07992"/>
    </source>
</evidence>
<dbReference type="Pfam" id="PF14759">
    <property type="entry name" value="Reductase_C"/>
    <property type="match status" value="1"/>
</dbReference>
<proteinExistence type="predicted"/>
<dbReference type="PANTHER" id="PTHR43557:SF2">
    <property type="entry name" value="RIESKE DOMAIN-CONTAINING PROTEIN-RELATED"/>
    <property type="match status" value="1"/>
</dbReference>
<keyword evidence="8" id="KW-1185">Reference proteome</keyword>
<dbReference type="InterPro" id="IPR028202">
    <property type="entry name" value="Reductase_C"/>
</dbReference>
<feature type="domain" description="FAD/NAD(P)-binding" evidence="5">
    <location>
        <begin position="1"/>
        <end position="296"/>
    </location>
</feature>
<dbReference type="SUPFAM" id="SSF55424">
    <property type="entry name" value="FAD/NAD-linked reductases, dimerisation (C-terminal) domain"/>
    <property type="match status" value="1"/>
</dbReference>
<dbReference type="PANTHER" id="PTHR43557">
    <property type="entry name" value="APOPTOSIS-INDUCING FACTOR 1"/>
    <property type="match status" value="1"/>
</dbReference>
<reference evidence="8" key="1">
    <citation type="journal article" date="2011" name="J. Bacteriol.">
        <title>Genome sequences of eight morphologically diverse alphaproteobacteria.</title>
        <authorList>
            <consortium name="US DOE Joint Genome Institute"/>
            <person name="Brown P.J."/>
            <person name="Kysela D.T."/>
            <person name="Buechlein A."/>
            <person name="Hemmerich C."/>
            <person name="Brun Y.V."/>
        </authorList>
    </citation>
    <scope>NUCLEOTIDE SEQUENCE [LARGE SCALE GENOMIC DNA]</scope>
    <source>
        <strain evidence="8">ATCC 49814 / DSM 5838 / IFAM 1418</strain>
    </source>
</reference>
<dbReference type="InterPro" id="IPR050446">
    <property type="entry name" value="FAD-oxidoreductase/Apoptosis"/>
</dbReference>
<dbReference type="GO" id="GO:0016651">
    <property type="term" value="F:oxidoreductase activity, acting on NAD(P)H"/>
    <property type="evidence" value="ECO:0007669"/>
    <property type="project" value="TreeGrafter"/>
</dbReference>
<protein>
    <submittedName>
        <fullName evidence="7">FAD-dependent pyridine nucleotide-disulphide oxidoreductase</fullName>
    </submittedName>
</protein>
<evidence type="ECO:0000256" key="1">
    <source>
        <dbReference type="ARBA" id="ARBA00001974"/>
    </source>
</evidence>
<dbReference type="InterPro" id="IPR023753">
    <property type="entry name" value="FAD/NAD-binding_dom"/>
</dbReference>
<dbReference type="InterPro" id="IPR036188">
    <property type="entry name" value="FAD/NAD-bd_sf"/>
</dbReference>
<dbReference type="SUPFAM" id="SSF51905">
    <property type="entry name" value="FAD/NAD(P)-binding domain"/>
    <property type="match status" value="1"/>
</dbReference>
<dbReference type="KEGG" id="hba:Hbal_2481"/>
<dbReference type="STRING" id="582402.Hbal_2481"/>
<name>C6XNX8_HIRBI</name>
<dbReference type="InterPro" id="IPR016156">
    <property type="entry name" value="FAD/NAD-linked_Rdtase_dimer_sf"/>
</dbReference>
<dbReference type="Proteomes" id="UP000002745">
    <property type="component" value="Chromosome"/>
</dbReference>
<dbReference type="EMBL" id="CP001678">
    <property type="protein sequence ID" value="ACT60158.1"/>
    <property type="molecule type" value="Genomic_DNA"/>
</dbReference>
<dbReference type="AlphaFoldDB" id="C6XNX8"/>
<keyword evidence="2" id="KW-0285">Flavoprotein</keyword>
<evidence type="ECO:0000313" key="7">
    <source>
        <dbReference type="EMBL" id="ACT60158.1"/>
    </source>
</evidence>